<dbReference type="PANTHER" id="PTHR35307">
    <property type="entry name" value="PROTEIN, PUTATIVE-RELATED"/>
    <property type="match status" value="1"/>
</dbReference>
<dbReference type="AlphaFoldDB" id="A0AAD1ZXL2"/>
<feature type="region of interest" description="Disordered" evidence="1">
    <location>
        <begin position="741"/>
        <end position="765"/>
    </location>
</feature>
<feature type="transmembrane region" description="Helical" evidence="2">
    <location>
        <begin position="342"/>
        <end position="362"/>
    </location>
</feature>
<accession>A0AAD1ZXL2</accession>
<dbReference type="Proteomes" id="UP000834106">
    <property type="component" value="Chromosome 15"/>
</dbReference>
<organism evidence="3 4">
    <name type="scientific">Fraxinus pennsylvanica</name>
    <dbReference type="NCBI Taxonomy" id="56036"/>
    <lineage>
        <taxon>Eukaryota</taxon>
        <taxon>Viridiplantae</taxon>
        <taxon>Streptophyta</taxon>
        <taxon>Embryophyta</taxon>
        <taxon>Tracheophyta</taxon>
        <taxon>Spermatophyta</taxon>
        <taxon>Magnoliopsida</taxon>
        <taxon>eudicotyledons</taxon>
        <taxon>Gunneridae</taxon>
        <taxon>Pentapetalae</taxon>
        <taxon>asterids</taxon>
        <taxon>lamiids</taxon>
        <taxon>Lamiales</taxon>
        <taxon>Oleaceae</taxon>
        <taxon>Oleeae</taxon>
        <taxon>Fraxinus</taxon>
    </lineage>
</organism>
<proteinExistence type="predicted"/>
<reference evidence="3" key="1">
    <citation type="submission" date="2023-05" db="EMBL/GenBank/DDBJ databases">
        <authorList>
            <person name="Huff M."/>
        </authorList>
    </citation>
    <scope>NUCLEOTIDE SEQUENCE</scope>
</reference>
<keyword evidence="4" id="KW-1185">Reference proteome</keyword>
<feature type="transmembrane region" description="Helical" evidence="2">
    <location>
        <begin position="220"/>
        <end position="246"/>
    </location>
</feature>
<name>A0AAD1ZXL2_9LAMI</name>
<dbReference type="PANTHER" id="PTHR35307:SF8">
    <property type="entry name" value="GUSTATORY RECEPTOR"/>
    <property type="match status" value="1"/>
</dbReference>
<evidence type="ECO:0000313" key="3">
    <source>
        <dbReference type="EMBL" id="CAI9777572.1"/>
    </source>
</evidence>
<gene>
    <name evidence="3" type="ORF">FPE_LOCUS25002</name>
</gene>
<sequence>MHSLRHKRLWFPCRYSALNAASLTALGIAVKFSMDLTTLMPGTYDQAAKRHSALFLCFSTAHFMPSLGSMSDRVIIVNLTTMGFFIVMLDVDVIIQVLTGVIEDDFQAVVALAIVCMFFICISSALTVSTRKRYLEHKYNELHTRISAEELQGDEIGDFDKLKSRVKKYWVMAETGDPQFVLARSDASCVLCMINVYIGIFDGFETFTNNKPEIASDYKWSVYLVYGTHCVGSFLCLIMSMGRLVVAMFYMSRNIRKCTISRISLEIKNYRINRLVEWKTRLPPSQVRYQKLRKIIYEIRNLLLDICIRTQIVIVIVNKLCWACILYFAYKAVVMFQHLDEELILSLSYATVIVYMLMDVVINRWLKAIKKFFLRESEVSVNPNESEHGLGYEKDLTNFFLLLESEAGIEDYLVFINASVNSFIMMGAKDQPKYLMGLMENSTSFDGVLKFESDQVSPIICKEPHNCWSLSMATLTSIMIALPNIQNEKRNQLLRSAIEGLKYVRLIEKSLDVDKKLVSSTTAADFAWVLVEMRHKWLDMDLRKVARVSKSSKETLQNLANKSEEILKEFTSKMNGNAMESPINLPENVIIANSMYKTSKTLLLVYDESYHSASDTQVFERLSVIIADIFAACLINLPHVILKKCNNSPIEEQLRSIEEASYILGATQGILKALQKREIPNLLPDQSMYIDEWGTLLKQTNDCISDPTSSSENIITASSGEVHLNIQELRASATAEALEIDEGDAESHVGGEIEELEDEEENNQA</sequence>
<keyword evidence="2" id="KW-0472">Membrane</keyword>
<protein>
    <submittedName>
        <fullName evidence="3">Uncharacterized protein</fullName>
    </submittedName>
</protein>
<feature type="transmembrane region" description="Helical" evidence="2">
    <location>
        <begin position="108"/>
        <end position="128"/>
    </location>
</feature>
<dbReference type="EMBL" id="OU503050">
    <property type="protein sequence ID" value="CAI9777572.1"/>
    <property type="molecule type" value="Genomic_DNA"/>
</dbReference>
<feature type="transmembrane region" description="Helical" evidence="2">
    <location>
        <begin position="302"/>
        <end position="330"/>
    </location>
</feature>
<keyword evidence="2" id="KW-1133">Transmembrane helix</keyword>
<evidence type="ECO:0000313" key="4">
    <source>
        <dbReference type="Proteomes" id="UP000834106"/>
    </source>
</evidence>
<keyword evidence="2" id="KW-0812">Transmembrane</keyword>
<feature type="transmembrane region" description="Helical" evidence="2">
    <location>
        <begin position="82"/>
        <end position="102"/>
    </location>
</feature>
<feature type="compositionally biased region" description="Acidic residues" evidence="1">
    <location>
        <begin position="752"/>
        <end position="765"/>
    </location>
</feature>
<evidence type="ECO:0000256" key="2">
    <source>
        <dbReference type="SAM" id="Phobius"/>
    </source>
</evidence>
<evidence type="ECO:0000256" key="1">
    <source>
        <dbReference type="SAM" id="MobiDB-lite"/>
    </source>
</evidence>